<dbReference type="Gramene" id="KQL16926">
    <property type="protein sequence ID" value="KQL16926"/>
    <property type="gene ID" value="SETIT_023788mg"/>
</dbReference>
<sequence length="94" mass="10132">MPKNMTVHTDLLQSCSSRGAKPTCLLPSKNLQAHAMFLSKTSGSVNLVPVQLSLVSRHRMEGVLVFGRCPQNQLCLALHCTIHVQEALPASGPV</sequence>
<protein>
    <submittedName>
        <fullName evidence="1">Uncharacterized protein</fullName>
    </submittedName>
</protein>
<dbReference type="EMBL" id="AGNK02002088">
    <property type="status" value="NOT_ANNOTATED_CDS"/>
    <property type="molecule type" value="Genomic_DNA"/>
</dbReference>
<dbReference type="Proteomes" id="UP000004995">
    <property type="component" value="Unassembled WGS sequence"/>
</dbReference>
<dbReference type="AlphaFoldDB" id="K3ZB67"/>
<dbReference type="EnsemblPlants" id="KQL16926">
    <property type="protein sequence ID" value="KQL16926"/>
    <property type="gene ID" value="SETIT_023788mg"/>
</dbReference>
<name>K3ZB67_SETIT</name>
<keyword evidence="2" id="KW-1185">Reference proteome</keyword>
<proteinExistence type="predicted"/>
<dbReference type="InParanoid" id="K3ZB67"/>
<organism evidence="1 2">
    <name type="scientific">Setaria italica</name>
    <name type="common">Foxtail millet</name>
    <name type="synonym">Panicum italicum</name>
    <dbReference type="NCBI Taxonomy" id="4555"/>
    <lineage>
        <taxon>Eukaryota</taxon>
        <taxon>Viridiplantae</taxon>
        <taxon>Streptophyta</taxon>
        <taxon>Embryophyta</taxon>
        <taxon>Tracheophyta</taxon>
        <taxon>Spermatophyta</taxon>
        <taxon>Magnoliopsida</taxon>
        <taxon>Liliopsida</taxon>
        <taxon>Poales</taxon>
        <taxon>Poaceae</taxon>
        <taxon>PACMAD clade</taxon>
        <taxon>Panicoideae</taxon>
        <taxon>Panicodae</taxon>
        <taxon>Paniceae</taxon>
        <taxon>Cenchrinae</taxon>
        <taxon>Setaria</taxon>
    </lineage>
</organism>
<dbReference type="HOGENOM" id="CLU_2390202_0_0_1"/>
<evidence type="ECO:0000313" key="1">
    <source>
        <dbReference type="EnsemblPlants" id="KQL16926"/>
    </source>
</evidence>
<evidence type="ECO:0000313" key="2">
    <source>
        <dbReference type="Proteomes" id="UP000004995"/>
    </source>
</evidence>
<reference evidence="2" key="1">
    <citation type="journal article" date="2012" name="Nat. Biotechnol.">
        <title>Reference genome sequence of the model plant Setaria.</title>
        <authorList>
            <person name="Bennetzen J.L."/>
            <person name="Schmutz J."/>
            <person name="Wang H."/>
            <person name="Percifield R."/>
            <person name="Hawkins J."/>
            <person name="Pontaroli A.C."/>
            <person name="Estep M."/>
            <person name="Feng L."/>
            <person name="Vaughn J.N."/>
            <person name="Grimwood J."/>
            <person name="Jenkins J."/>
            <person name="Barry K."/>
            <person name="Lindquist E."/>
            <person name="Hellsten U."/>
            <person name="Deshpande S."/>
            <person name="Wang X."/>
            <person name="Wu X."/>
            <person name="Mitros T."/>
            <person name="Triplett J."/>
            <person name="Yang X."/>
            <person name="Ye C.Y."/>
            <person name="Mauro-Herrera M."/>
            <person name="Wang L."/>
            <person name="Li P."/>
            <person name="Sharma M."/>
            <person name="Sharma R."/>
            <person name="Ronald P.C."/>
            <person name="Panaud O."/>
            <person name="Kellogg E.A."/>
            <person name="Brutnell T.P."/>
            <person name="Doust A.N."/>
            <person name="Tuskan G.A."/>
            <person name="Rokhsar D."/>
            <person name="Devos K.M."/>
        </authorList>
    </citation>
    <scope>NUCLEOTIDE SEQUENCE [LARGE SCALE GENOMIC DNA]</scope>
    <source>
        <strain evidence="2">cv. Yugu1</strain>
    </source>
</reference>
<accession>K3ZB67</accession>
<reference evidence="1" key="2">
    <citation type="submission" date="2018-08" db="UniProtKB">
        <authorList>
            <consortium name="EnsemblPlants"/>
        </authorList>
    </citation>
    <scope>IDENTIFICATION</scope>
    <source>
        <strain evidence="1">Yugu1</strain>
    </source>
</reference>